<dbReference type="OrthoDB" id="1749942at2759"/>
<protein>
    <submittedName>
        <fullName evidence="2">Uncharacterized protein</fullName>
    </submittedName>
</protein>
<accession>A0A5N6QCW1</accession>
<evidence type="ECO:0000256" key="1">
    <source>
        <dbReference type="SAM" id="MobiDB-lite"/>
    </source>
</evidence>
<evidence type="ECO:0000313" key="2">
    <source>
        <dbReference type="EMBL" id="KAE7996301.1"/>
    </source>
</evidence>
<name>A0A5N6QCW1_9ROSI</name>
<proteinExistence type="predicted"/>
<dbReference type="AlphaFoldDB" id="A0A5N6QCW1"/>
<evidence type="ECO:0000313" key="3">
    <source>
        <dbReference type="Proteomes" id="UP000327013"/>
    </source>
</evidence>
<dbReference type="EMBL" id="CM017321">
    <property type="protein sequence ID" value="KAE7996301.1"/>
    <property type="molecule type" value="Genomic_DNA"/>
</dbReference>
<keyword evidence="3" id="KW-1185">Reference proteome</keyword>
<gene>
    <name evidence="2" type="ORF">FH972_001033</name>
</gene>
<reference evidence="2 3" key="1">
    <citation type="submission" date="2019-06" db="EMBL/GenBank/DDBJ databases">
        <title>A chromosomal-level reference genome of Carpinus fangiana (Coryloideae, Betulaceae).</title>
        <authorList>
            <person name="Yang X."/>
            <person name="Wang Z."/>
            <person name="Zhang L."/>
            <person name="Hao G."/>
            <person name="Liu J."/>
            <person name="Yang Y."/>
        </authorList>
    </citation>
    <scope>NUCLEOTIDE SEQUENCE [LARGE SCALE GENOMIC DNA]</scope>
    <source>
        <strain evidence="2">Cfa_2016G</strain>
        <tissue evidence="2">Leaf</tissue>
    </source>
</reference>
<organism evidence="2 3">
    <name type="scientific">Carpinus fangiana</name>
    <dbReference type="NCBI Taxonomy" id="176857"/>
    <lineage>
        <taxon>Eukaryota</taxon>
        <taxon>Viridiplantae</taxon>
        <taxon>Streptophyta</taxon>
        <taxon>Embryophyta</taxon>
        <taxon>Tracheophyta</taxon>
        <taxon>Spermatophyta</taxon>
        <taxon>Magnoliopsida</taxon>
        <taxon>eudicotyledons</taxon>
        <taxon>Gunneridae</taxon>
        <taxon>Pentapetalae</taxon>
        <taxon>rosids</taxon>
        <taxon>fabids</taxon>
        <taxon>Fagales</taxon>
        <taxon>Betulaceae</taxon>
        <taxon>Carpinus</taxon>
    </lineage>
</organism>
<sequence length="657" mass="75949">MEGAAQKMLEFHANTLAFEQKIQALMHECKKGFKKDGDCPGKRSLMEWIKVREISNQESWVVVLMKVKAVEAGIKLSHLLVDFVFSMSRQEELAEKIGKFESAIKWVTEDGNFNSMVIDKVLILLEMAGEEMKKIWKFESALKWVTEDGNFNSMVIDKVLILLEMVGEEMSEMKRSRELKNKGKAKKLIKQGERSSGRIRVHELVDQCFEQTLYQIFGQFLEVVLRFESIVSHRYLPADSEMLMKEALSMVESGLRQYEEVLEWIRGDIITLKKMFPLKLEHKKDTKTTKTITSMACRIDELWWGALDNSSEEKDEDDISTNMEGEVQRRLTNATKKMIDFQTNISGFETKMQALMRECKERLIERAGNSEKNSWTGWMKASHASNDEESSFGSRSVITLSTRVVIMKARVVIAGLELSNLVIDFLFMMSTRDELADAIGEFKAAFKWATKLNSMVIDKVANLLEMADREVRKMRRSEELKNKGKSVIDDGDGDERSNERTRVQEVLDQFFKQFLYQIFAQFLEAFLRLEFITSHPKLSGSGLRMKLELSMIECDVEHCETVVKSLREDIMALQTMFPFKSEFEDAKMVEARNFVEPKIYELWIGLVDGHRTGYTREMEIQPCLNEGVELQEPREEELVEVEKEAKKPSNMDQLSAF</sequence>
<dbReference type="Proteomes" id="UP000327013">
    <property type="component" value="Chromosome 1"/>
</dbReference>
<feature type="region of interest" description="Disordered" evidence="1">
    <location>
        <begin position="475"/>
        <end position="498"/>
    </location>
</feature>